<comment type="caution">
    <text evidence="2">The sequence shown here is derived from an EMBL/GenBank/DDBJ whole genome shotgun (WGS) entry which is preliminary data.</text>
</comment>
<feature type="transmembrane region" description="Helical" evidence="1">
    <location>
        <begin position="239"/>
        <end position="258"/>
    </location>
</feature>
<keyword evidence="1" id="KW-0812">Transmembrane</keyword>
<dbReference type="AlphaFoldDB" id="A0A545UL75"/>
<keyword evidence="1" id="KW-1133">Transmembrane helix</keyword>
<evidence type="ECO:0000313" key="2">
    <source>
        <dbReference type="EMBL" id="TQV90218.1"/>
    </source>
</evidence>
<dbReference type="Proteomes" id="UP000315783">
    <property type="component" value="Unassembled WGS sequence"/>
</dbReference>
<keyword evidence="1" id="KW-0472">Membrane</keyword>
<keyword evidence="3" id="KW-1185">Reference proteome</keyword>
<proteinExistence type="predicted"/>
<accession>A0A545UL75</accession>
<evidence type="ECO:0000256" key="1">
    <source>
        <dbReference type="SAM" id="Phobius"/>
    </source>
</evidence>
<dbReference type="EMBL" id="SPUK01000031">
    <property type="protein sequence ID" value="TQV90218.1"/>
    <property type="molecule type" value="Genomic_DNA"/>
</dbReference>
<organism evidence="2 3">
    <name type="scientific">Cordyceps javanica</name>
    <dbReference type="NCBI Taxonomy" id="43265"/>
    <lineage>
        <taxon>Eukaryota</taxon>
        <taxon>Fungi</taxon>
        <taxon>Dikarya</taxon>
        <taxon>Ascomycota</taxon>
        <taxon>Pezizomycotina</taxon>
        <taxon>Sordariomycetes</taxon>
        <taxon>Hypocreomycetidae</taxon>
        <taxon>Hypocreales</taxon>
        <taxon>Cordycipitaceae</taxon>
        <taxon>Cordyceps</taxon>
    </lineage>
</organism>
<gene>
    <name evidence="2" type="ORF">IF1G_11110</name>
</gene>
<feature type="transmembrane region" description="Helical" evidence="1">
    <location>
        <begin position="279"/>
        <end position="299"/>
    </location>
</feature>
<name>A0A545UL75_9HYPO</name>
<reference evidence="2 3" key="1">
    <citation type="journal article" date="2019" name="Appl. Microbiol. Biotechnol.">
        <title>Genome sequence of Isaria javanica and comparative genome analysis insights into family S53 peptidase evolution in fungal entomopathogens.</title>
        <authorList>
            <person name="Lin R."/>
            <person name="Zhang X."/>
            <person name="Xin B."/>
            <person name="Zou M."/>
            <person name="Gao Y."/>
            <person name="Qin F."/>
            <person name="Hu Q."/>
            <person name="Xie B."/>
            <person name="Cheng X."/>
        </authorList>
    </citation>
    <scope>NUCLEOTIDE SEQUENCE [LARGE SCALE GENOMIC DNA]</scope>
    <source>
        <strain evidence="2 3">IJ1G</strain>
    </source>
</reference>
<evidence type="ECO:0000313" key="3">
    <source>
        <dbReference type="Proteomes" id="UP000315783"/>
    </source>
</evidence>
<feature type="transmembrane region" description="Helical" evidence="1">
    <location>
        <begin position="212"/>
        <end position="233"/>
    </location>
</feature>
<protein>
    <submittedName>
        <fullName evidence="2">Uncharacterized protein</fullName>
    </submittedName>
</protein>
<feature type="transmembrane region" description="Helical" evidence="1">
    <location>
        <begin position="78"/>
        <end position="99"/>
    </location>
</feature>
<sequence length="367" mass="40289">MPATACNISSPWDSLTLKSYCRGLQFGNMLLYISTDGPGAIALSGRAGSHEHHMVRDGDTPPFTMHLNVSSLEFISTFVARGVGDMYIATCFIVAILAYRRRLLAARHRRVQRAIGGQEFRPARQYERRLRLGPHEAHETQAITGSPPVADHLSKSILLEIARFILAFATLVPCAIAFGISPPEAQLRKYICIKTLQGSGALCTCSEPVTKTVFGVSLVSALVLLGVGAWRYATTGSQWLWYVNMILGAMPASVSAALGSKLVGRREQTLRRLIVSEGWVVIPAFLATGLAVAACIVSNTQTPELHSIQFSVQFLLGLSPTAVRDIRRELRARASPTRVWFRAGARGHMKYRPLKPRCTQYLTKTKI</sequence>